<dbReference type="OrthoDB" id="1099292at2759"/>
<evidence type="ECO:0000313" key="1">
    <source>
        <dbReference type="EMBL" id="KAI5067406.1"/>
    </source>
</evidence>
<gene>
    <name evidence="1" type="ORF">GOP47_0017934</name>
</gene>
<protein>
    <recommendedName>
        <fullName evidence="3">Retrovirus-related Pol polyprotein from transposon TNT 1-94</fullName>
    </recommendedName>
</protein>
<accession>A0A9D4ZC99</accession>
<reference evidence="1" key="1">
    <citation type="submission" date="2021-01" db="EMBL/GenBank/DDBJ databases">
        <title>Adiantum capillus-veneris genome.</title>
        <authorList>
            <person name="Fang Y."/>
            <person name="Liao Q."/>
        </authorList>
    </citation>
    <scope>NUCLEOTIDE SEQUENCE</scope>
    <source>
        <strain evidence="1">H3</strain>
        <tissue evidence="1">Leaf</tissue>
    </source>
</reference>
<proteinExistence type="predicted"/>
<dbReference type="EMBL" id="JABFUD020000017">
    <property type="protein sequence ID" value="KAI5067406.1"/>
    <property type="molecule type" value="Genomic_DNA"/>
</dbReference>
<name>A0A9D4ZC99_ADICA</name>
<dbReference type="AlphaFoldDB" id="A0A9D4ZC99"/>
<evidence type="ECO:0000313" key="2">
    <source>
        <dbReference type="Proteomes" id="UP000886520"/>
    </source>
</evidence>
<dbReference type="CDD" id="cd09272">
    <property type="entry name" value="RNase_HI_RT_Ty1"/>
    <property type="match status" value="1"/>
</dbReference>
<sequence>MADLGVGEDTANTIHTDSQSALAVARNPVFHARTKHIEVHYHYVRERLSPGEINLAYVPTKDNLADLLTKAAFRKALGLLPFVD</sequence>
<evidence type="ECO:0008006" key="3">
    <source>
        <dbReference type="Google" id="ProtNLM"/>
    </source>
</evidence>
<dbReference type="Proteomes" id="UP000886520">
    <property type="component" value="Chromosome 17"/>
</dbReference>
<organism evidence="1 2">
    <name type="scientific">Adiantum capillus-veneris</name>
    <name type="common">Maidenhair fern</name>
    <dbReference type="NCBI Taxonomy" id="13818"/>
    <lineage>
        <taxon>Eukaryota</taxon>
        <taxon>Viridiplantae</taxon>
        <taxon>Streptophyta</taxon>
        <taxon>Embryophyta</taxon>
        <taxon>Tracheophyta</taxon>
        <taxon>Polypodiopsida</taxon>
        <taxon>Polypodiidae</taxon>
        <taxon>Polypodiales</taxon>
        <taxon>Pteridineae</taxon>
        <taxon>Pteridaceae</taxon>
        <taxon>Vittarioideae</taxon>
        <taxon>Adiantum</taxon>
    </lineage>
</organism>
<comment type="caution">
    <text evidence="1">The sequence shown here is derived from an EMBL/GenBank/DDBJ whole genome shotgun (WGS) entry which is preliminary data.</text>
</comment>
<keyword evidence="2" id="KW-1185">Reference proteome</keyword>